<comment type="catalytic activity">
    <reaction evidence="18">
        <text>(S)-dihydroorotate + NAD(+) = orotate + NADH + H(+)</text>
        <dbReference type="Rhea" id="RHEA:13513"/>
        <dbReference type="ChEBI" id="CHEBI:15378"/>
        <dbReference type="ChEBI" id="CHEBI:30839"/>
        <dbReference type="ChEBI" id="CHEBI:30864"/>
        <dbReference type="ChEBI" id="CHEBI:57540"/>
        <dbReference type="ChEBI" id="CHEBI:57945"/>
        <dbReference type="EC" id="1.3.1.14"/>
    </reaction>
</comment>
<evidence type="ECO:0000256" key="21">
    <source>
        <dbReference type="ARBA" id="ARBA00049728"/>
    </source>
</evidence>
<dbReference type="Proteomes" id="UP000186102">
    <property type="component" value="Unassembled WGS sequence"/>
</dbReference>
<comment type="caution">
    <text evidence="23">The sequence shown here is derived from an EMBL/GenBank/DDBJ whole genome shotgun (WGS) entry which is preliminary data.</text>
</comment>
<evidence type="ECO:0000256" key="11">
    <source>
        <dbReference type="ARBA" id="ARBA00023027"/>
    </source>
</evidence>
<feature type="domain" description="4Fe-4S ferredoxin-type" evidence="22">
    <location>
        <begin position="335"/>
        <end position="363"/>
    </location>
</feature>
<evidence type="ECO:0000256" key="16">
    <source>
        <dbReference type="ARBA" id="ARBA00047685"/>
    </source>
</evidence>
<dbReference type="Gene3D" id="3.30.70.20">
    <property type="match status" value="1"/>
</dbReference>
<comment type="catalytic activity">
    <reaction evidence="16">
        <text>5,6-dihydrothymine + NAD(+) = thymine + NADH + H(+)</text>
        <dbReference type="Rhea" id="RHEA:28791"/>
        <dbReference type="ChEBI" id="CHEBI:15378"/>
        <dbReference type="ChEBI" id="CHEBI:17821"/>
        <dbReference type="ChEBI" id="CHEBI:27468"/>
        <dbReference type="ChEBI" id="CHEBI:57540"/>
        <dbReference type="ChEBI" id="CHEBI:57945"/>
        <dbReference type="EC" id="1.3.1.1"/>
    </reaction>
</comment>
<dbReference type="EMBL" id="MLBF01000007">
    <property type="protein sequence ID" value="OLN32646.1"/>
    <property type="molecule type" value="Genomic_DNA"/>
</dbReference>
<evidence type="ECO:0000256" key="8">
    <source>
        <dbReference type="ARBA" id="ARBA00022630"/>
    </source>
</evidence>
<evidence type="ECO:0000256" key="15">
    <source>
        <dbReference type="ARBA" id="ARBA00032722"/>
    </source>
</evidence>
<evidence type="ECO:0000256" key="7">
    <source>
        <dbReference type="ARBA" id="ARBA00018101"/>
    </source>
</evidence>
<evidence type="ECO:0000256" key="18">
    <source>
        <dbReference type="ARBA" id="ARBA00048996"/>
    </source>
</evidence>
<accession>A0A1Q8QZ99</accession>
<dbReference type="GO" id="GO:0004589">
    <property type="term" value="F:dihydroorotate dehydrogenase (NAD+) activity"/>
    <property type="evidence" value="ECO:0007669"/>
    <property type="project" value="UniProtKB-EC"/>
</dbReference>
<evidence type="ECO:0000256" key="19">
    <source>
        <dbReference type="ARBA" id="ARBA00049578"/>
    </source>
</evidence>
<comment type="catalytic activity">
    <reaction evidence="17">
        <text>5,6-dihydrouracil + NAD(+) = uracil + NADH + H(+)</text>
        <dbReference type="Rhea" id="RHEA:20189"/>
        <dbReference type="ChEBI" id="CHEBI:15378"/>
        <dbReference type="ChEBI" id="CHEBI:15901"/>
        <dbReference type="ChEBI" id="CHEBI:17568"/>
        <dbReference type="ChEBI" id="CHEBI:57540"/>
        <dbReference type="ChEBI" id="CHEBI:57945"/>
        <dbReference type="EC" id="1.3.1.1"/>
    </reaction>
</comment>
<comment type="function">
    <text evidence="19">Involved in pyrimidine base degradation. Catalyzes physiologically the reduction of uracil to 5,6-dihydrouracil (DHU) by using NADH as a specific cosubstrate. It also catalyzes the reverse reaction and the reduction of thymine to 5,6-dihydrothymine (DHT).</text>
</comment>
<evidence type="ECO:0000256" key="20">
    <source>
        <dbReference type="ARBA" id="ARBA00049714"/>
    </source>
</evidence>
<dbReference type="InterPro" id="IPR005720">
    <property type="entry name" value="Dihydroorotate_DH_cat"/>
</dbReference>
<evidence type="ECO:0000256" key="1">
    <source>
        <dbReference type="ARBA" id="ARBA00001917"/>
    </source>
</evidence>
<dbReference type="EC" id="1.3.1.14" evidence="6"/>
<evidence type="ECO:0000313" key="24">
    <source>
        <dbReference type="Proteomes" id="UP000186102"/>
    </source>
</evidence>
<dbReference type="GO" id="GO:0050661">
    <property type="term" value="F:NADP binding"/>
    <property type="evidence" value="ECO:0007669"/>
    <property type="project" value="TreeGrafter"/>
</dbReference>
<keyword evidence="9" id="KW-0288">FMN</keyword>
<dbReference type="PANTHER" id="PTHR43073">
    <property type="entry name" value="DIHYDROPYRIMIDINE DEHYDROGENASE [NADP(+)]"/>
    <property type="match status" value="1"/>
</dbReference>
<dbReference type="SUPFAM" id="SSF51395">
    <property type="entry name" value="FMN-linked oxidoreductases"/>
    <property type="match status" value="1"/>
</dbReference>
<proteinExistence type="inferred from homology"/>
<sequence>MKPDLSVEVWGKKFKNPIIVASATPTKDANYMKKCVDAGAGGLISKTVTYEKALHRYVSPRFTVLHKKGWPHAFSNYSAEFLATYTPEEWMPEMVETKKYCAENNTVFIGSISGDTLENWGKLAKMVEESGADMIECNFGCPHPRDLGYKSGQELGSDPEAAAQVTKIVVEAVKIPVIIKLTAEAVDPVYVAKRVAAEGASGVTVHNRFPALDINIETGRPLLHSTFAGVGGPWMRPIMLKWVAKVAKSLDIPISATNGIWTWEDVVKSIMVGASTVQTCTAIMYGSKQFGVIQDFIKGLEDFMGAKGYNSIAEMRGITLNQLKTWDLVDRESRFLSEVNPDKCNGCKLCVNWCFYGAITMEDKKAQIDRTKCDGCGLCPSLCPRDAITLDGLGHSYLGNFR</sequence>
<evidence type="ECO:0000256" key="14">
    <source>
        <dbReference type="ARBA" id="ARBA00032046"/>
    </source>
</evidence>
<evidence type="ECO:0000259" key="22">
    <source>
        <dbReference type="PROSITE" id="PS51379"/>
    </source>
</evidence>
<dbReference type="PANTHER" id="PTHR43073:SF2">
    <property type="entry name" value="DIHYDROPYRIMIDINE DEHYDROGENASE [NADP(+)]"/>
    <property type="match status" value="1"/>
</dbReference>
<gene>
    <name evidence="23" type="ORF">DSOL_1397</name>
</gene>
<dbReference type="STRING" id="1888891.DSOL_1397"/>
<dbReference type="Pfam" id="PF12838">
    <property type="entry name" value="Fer4_7"/>
    <property type="match status" value="1"/>
</dbReference>
<dbReference type="Gene3D" id="3.20.20.70">
    <property type="entry name" value="Aldolase class I"/>
    <property type="match status" value="1"/>
</dbReference>
<name>A0A1Q8QZ99_9FIRM</name>
<evidence type="ECO:0000256" key="13">
    <source>
        <dbReference type="ARBA" id="ARBA00030119"/>
    </source>
</evidence>
<keyword evidence="8" id="KW-0285">Flavoprotein</keyword>
<dbReference type="GO" id="GO:0005737">
    <property type="term" value="C:cytoplasm"/>
    <property type="evidence" value="ECO:0007669"/>
    <property type="project" value="InterPro"/>
</dbReference>
<dbReference type="GO" id="GO:0006212">
    <property type="term" value="P:uracil catabolic process"/>
    <property type="evidence" value="ECO:0007669"/>
    <property type="project" value="TreeGrafter"/>
</dbReference>
<keyword evidence="10" id="KW-0560">Oxidoreductase</keyword>
<dbReference type="InterPro" id="IPR017896">
    <property type="entry name" value="4Fe4S_Fe-S-bd"/>
</dbReference>
<comment type="function">
    <text evidence="2">Catalyzes the conversion of dihydroorotate to orotate with NAD(+) as electron acceptor.</text>
</comment>
<evidence type="ECO:0000256" key="6">
    <source>
        <dbReference type="ARBA" id="ARBA00012061"/>
    </source>
</evidence>
<comment type="similarity">
    <text evidence="4">Belongs to the dihydroorotate dehydrogenase family. Type 1 subfamily.</text>
</comment>
<dbReference type="SUPFAM" id="SSF54862">
    <property type="entry name" value="4Fe-4S ferredoxins"/>
    <property type="match status" value="1"/>
</dbReference>
<feature type="domain" description="4Fe-4S ferredoxin-type" evidence="22">
    <location>
        <begin position="364"/>
        <end position="393"/>
    </location>
</feature>
<dbReference type="AlphaFoldDB" id="A0A1Q8QZ99"/>
<evidence type="ECO:0000256" key="4">
    <source>
        <dbReference type="ARBA" id="ARBA00008008"/>
    </source>
</evidence>
<evidence type="ECO:0000256" key="3">
    <source>
        <dbReference type="ARBA" id="ARBA00004715"/>
    </source>
</evidence>
<evidence type="ECO:0000256" key="2">
    <source>
        <dbReference type="ARBA" id="ARBA00003616"/>
    </source>
</evidence>
<dbReference type="GO" id="GO:0006210">
    <property type="term" value="P:thymine catabolic process"/>
    <property type="evidence" value="ECO:0007669"/>
    <property type="project" value="TreeGrafter"/>
</dbReference>
<evidence type="ECO:0000256" key="9">
    <source>
        <dbReference type="ARBA" id="ARBA00022643"/>
    </source>
</evidence>
<organism evidence="23 24">
    <name type="scientific">Desulfosporosinus metallidurans</name>
    <dbReference type="NCBI Taxonomy" id="1888891"/>
    <lineage>
        <taxon>Bacteria</taxon>
        <taxon>Bacillati</taxon>
        <taxon>Bacillota</taxon>
        <taxon>Clostridia</taxon>
        <taxon>Eubacteriales</taxon>
        <taxon>Desulfitobacteriaceae</taxon>
        <taxon>Desulfosporosinus</taxon>
    </lineage>
</organism>
<comment type="subunit">
    <text evidence="20">Heterotetramer of 2 PreA and 2 PreT subunits.</text>
</comment>
<keyword evidence="11" id="KW-0520">NAD</keyword>
<reference evidence="23 24" key="1">
    <citation type="submission" date="2016-09" db="EMBL/GenBank/DDBJ databases">
        <title>Complete genome of Desulfosporosinus sp. OL.</title>
        <authorList>
            <person name="Mardanov A."/>
            <person name="Beletsky A."/>
            <person name="Panova A."/>
            <person name="Karnachuk O."/>
            <person name="Ravin N."/>
        </authorList>
    </citation>
    <scope>NUCLEOTIDE SEQUENCE [LARGE SCALE GENOMIC DNA]</scope>
    <source>
        <strain evidence="23 24">OL</strain>
    </source>
</reference>
<dbReference type="EC" id="1.3.1.1" evidence="21"/>
<comment type="similarity">
    <text evidence="5">Belongs to the dihydropyrimidine dehydrogenase family.</text>
</comment>
<dbReference type="InterPro" id="IPR013785">
    <property type="entry name" value="Aldolase_TIM"/>
</dbReference>
<dbReference type="PROSITE" id="PS51379">
    <property type="entry name" value="4FE4S_FER_2"/>
    <property type="match status" value="2"/>
</dbReference>
<dbReference type="GO" id="GO:0002058">
    <property type="term" value="F:uracil binding"/>
    <property type="evidence" value="ECO:0007669"/>
    <property type="project" value="TreeGrafter"/>
</dbReference>
<evidence type="ECO:0000256" key="5">
    <source>
        <dbReference type="ARBA" id="ARBA00010804"/>
    </source>
</evidence>
<dbReference type="Pfam" id="PF01180">
    <property type="entry name" value="DHO_dh"/>
    <property type="match status" value="1"/>
</dbReference>
<comment type="cofactor">
    <cofactor evidence="1">
        <name>FMN</name>
        <dbReference type="ChEBI" id="CHEBI:58210"/>
    </cofactor>
</comment>
<keyword evidence="24" id="KW-1185">Reference proteome</keyword>
<evidence type="ECO:0000256" key="10">
    <source>
        <dbReference type="ARBA" id="ARBA00023002"/>
    </source>
</evidence>
<protein>
    <recommendedName>
        <fullName evidence="7">Dihydroorotate dehydrogenase B (NAD(+)), catalytic subunit</fullName>
        <ecNumber evidence="21">1.3.1.1</ecNumber>
        <ecNumber evidence="6">1.3.1.14</ecNumber>
    </recommendedName>
    <alternativeName>
        <fullName evidence="12">Dihydroorotate oxidase B</fullName>
    </alternativeName>
    <alternativeName>
        <fullName evidence="15">Dihydrothymine dehydrogenase</fullName>
    </alternativeName>
    <alternativeName>
        <fullName evidence="13">Dihydrouracil dehydrogenase</fullName>
    </alternativeName>
    <alternativeName>
        <fullName evidence="14">Orotate reductase (NADH)</fullName>
    </alternativeName>
</protein>
<dbReference type="GO" id="GO:0004159">
    <property type="term" value="F:dihydropyrimidine dehydrogenase (NAD+) activity"/>
    <property type="evidence" value="ECO:0007669"/>
    <property type="project" value="UniProtKB-EC"/>
</dbReference>
<dbReference type="OrthoDB" id="9794954at2"/>
<evidence type="ECO:0000313" key="23">
    <source>
        <dbReference type="EMBL" id="OLN32646.1"/>
    </source>
</evidence>
<dbReference type="RefSeq" id="WP_075364122.1">
    <property type="nucleotide sequence ID" value="NZ_MLBF01000007.1"/>
</dbReference>
<evidence type="ECO:0000256" key="17">
    <source>
        <dbReference type="ARBA" id="ARBA00048792"/>
    </source>
</evidence>
<dbReference type="FunFam" id="3.20.20.70:FF:000027">
    <property type="entry name" value="Dihydropyrimidine dehydrogenase [NADP(+)]"/>
    <property type="match status" value="1"/>
</dbReference>
<evidence type="ECO:0000256" key="12">
    <source>
        <dbReference type="ARBA" id="ARBA00029718"/>
    </source>
</evidence>
<comment type="pathway">
    <text evidence="3">Pyrimidine metabolism; UMP biosynthesis via de novo pathway; orotate from (S)-dihydroorotate (NAD(+) route): step 1/1.</text>
</comment>